<accession>A0AC60R168</accession>
<evidence type="ECO:0000313" key="1">
    <source>
        <dbReference type="EMBL" id="KAG0445691.1"/>
    </source>
</evidence>
<name>A0AC60R168_IXOPE</name>
<organism evidence="1 2">
    <name type="scientific">Ixodes persulcatus</name>
    <name type="common">Taiga tick</name>
    <dbReference type="NCBI Taxonomy" id="34615"/>
    <lineage>
        <taxon>Eukaryota</taxon>
        <taxon>Metazoa</taxon>
        <taxon>Ecdysozoa</taxon>
        <taxon>Arthropoda</taxon>
        <taxon>Chelicerata</taxon>
        <taxon>Arachnida</taxon>
        <taxon>Acari</taxon>
        <taxon>Parasitiformes</taxon>
        <taxon>Ixodida</taxon>
        <taxon>Ixodoidea</taxon>
        <taxon>Ixodidae</taxon>
        <taxon>Ixodinae</taxon>
        <taxon>Ixodes</taxon>
    </lineage>
</organism>
<sequence length="371" mass="41207">MRVITRVLAFLLASISGVFVALMTLQYDALLSDQSARTTPVSYELRTPSYASWLSELGIQRDSSPDAFASVADSISEAEFLYRQVPVLCLVQAKTRQQVRSVYNNWGRHCNRLVFFGSIQDPYVPIHQIPLSVADAQVTCLVLRHVLHKYGGEFSWLLLVDDETFAIVENLRFYVAPLNSSAVYYLGHPVQETSGGFYNSMAGGIVLSEGAVRSLSRTMGRRCDRLGKTSVAIDRYVGKLLLRGPSGGGPLRPVDTRDPLARGRFNPFSVEKMLVPGSISYFNSYWRSSLFLSQEGGHCCSRRAVTFHGVNPVEMFLFEYLTHRLQPPVKPGTVRQPPTNSPPNRAPMELSSVLSGKAFIRPFGIGKTSFL</sequence>
<protein>
    <submittedName>
        <fullName evidence="1">Uncharacterized protein</fullName>
    </submittedName>
</protein>
<proteinExistence type="predicted"/>
<comment type="caution">
    <text evidence="1">The sequence shown here is derived from an EMBL/GenBank/DDBJ whole genome shotgun (WGS) entry which is preliminary data.</text>
</comment>
<evidence type="ECO:0000313" key="2">
    <source>
        <dbReference type="Proteomes" id="UP000805193"/>
    </source>
</evidence>
<gene>
    <name evidence="1" type="ORF">HPB47_018852</name>
</gene>
<dbReference type="Proteomes" id="UP000805193">
    <property type="component" value="Unassembled WGS sequence"/>
</dbReference>
<reference evidence="1 2" key="1">
    <citation type="journal article" date="2020" name="Cell">
        <title>Large-Scale Comparative Analyses of Tick Genomes Elucidate Their Genetic Diversity and Vector Capacities.</title>
        <authorList>
            <consortium name="Tick Genome and Microbiome Consortium (TIGMIC)"/>
            <person name="Jia N."/>
            <person name="Wang J."/>
            <person name="Shi W."/>
            <person name="Du L."/>
            <person name="Sun Y."/>
            <person name="Zhan W."/>
            <person name="Jiang J.F."/>
            <person name="Wang Q."/>
            <person name="Zhang B."/>
            <person name="Ji P."/>
            <person name="Bell-Sakyi L."/>
            <person name="Cui X.M."/>
            <person name="Yuan T.T."/>
            <person name="Jiang B.G."/>
            <person name="Yang W.F."/>
            <person name="Lam T.T."/>
            <person name="Chang Q.C."/>
            <person name="Ding S.J."/>
            <person name="Wang X.J."/>
            <person name="Zhu J.G."/>
            <person name="Ruan X.D."/>
            <person name="Zhao L."/>
            <person name="Wei J.T."/>
            <person name="Ye R.Z."/>
            <person name="Que T.C."/>
            <person name="Du C.H."/>
            <person name="Zhou Y.H."/>
            <person name="Cheng J.X."/>
            <person name="Dai P.F."/>
            <person name="Guo W.B."/>
            <person name="Han X.H."/>
            <person name="Huang E.J."/>
            <person name="Li L.F."/>
            <person name="Wei W."/>
            <person name="Gao Y.C."/>
            <person name="Liu J.Z."/>
            <person name="Shao H.Z."/>
            <person name="Wang X."/>
            <person name="Wang C.C."/>
            <person name="Yang T.C."/>
            <person name="Huo Q.B."/>
            <person name="Li W."/>
            <person name="Chen H.Y."/>
            <person name="Chen S.E."/>
            <person name="Zhou L.G."/>
            <person name="Ni X.B."/>
            <person name="Tian J.H."/>
            <person name="Sheng Y."/>
            <person name="Liu T."/>
            <person name="Pan Y.S."/>
            <person name="Xia L.Y."/>
            <person name="Li J."/>
            <person name="Zhao F."/>
            <person name="Cao W.C."/>
        </authorList>
    </citation>
    <scope>NUCLEOTIDE SEQUENCE [LARGE SCALE GENOMIC DNA]</scope>
    <source>
        <strain evidence="1">Iper-2018</strain>
    </source>
</reference>
<dbReference type="EMBL" id="JABSTQ010000081">
    <property type="protein sequence ID" value="KAG0445691.1"/>
    <property type="molecule type" value="Genomic_DNA"/>
</dbReference>
<keyword evidence="2" id="KW-1185">Reference proteome</keyword>